<dbReference type="WBParaSite" id="jg23687">
    <property type="protein sequence ID" value="jg23687"/>
    <property type="gene ID" value="jg23687"/>
</dbReference>
<protein>
    <submittedName>
        <fullName evidence="2">Uncharacterized protein</fullName>
    </submittedName>
</protein>
<reference evidence="2" key="1">
    <citation type="submission" date="2022-11" db="UniProtKB">
        <authorList>
            <consortium name="WormBaseParasite"/>
        </authorList>
    </citation>
    <scope>IDENTIFICATION</scope>
</reference>
<keyword evidence="1" id="KW-1185">Reference proteome</keyword>
<accession>A0A915DVQ3</accession>
<dbReference type="AlphaFoldDB" id="A0A915DVQ3"/>
<evidence type="ECO:0000313" key="2">
    <source>
        <dbReference type="WBParaSite" id="jg23687"/>
    </source>
</evidence>
<proteinExistence type="predicted"/>
<dbReference type="Proteomes" id="UP000887574">
    <property type="component" value="Unplaced"/>
</dbReference>
<name>A0A915DVQ3_9BILA</name>
<evidence type="ECO:0000313" key="1">
    <source>
        <dbReference type="Proteomes" id="UP000887574"/>
    </source>
</evidence>
<sequence>MRRVAKEEGEEWRGTPFNLANWPGCERPAVSGKEQELLSLHATADTNITRFGEEEEKREAGRLMSHGD</sequence>
<organism evidence="1 2">
    <name type="scientific">Ditylenchus dipsaci</name>
    <dbReference type="NCBI Taxonomy" id="166011"/>
    <lineage>
        <taxon>Eukaryota</taxon>
        <taxon>Metazoa</taxon>
        <taxon>Ecdysozoa</taxon>
        <taxon>Nematoda</taxon>
        <taxon>Chromadorea</taxon>
        <taxon>Rhabditida</taxon>
        <taxon>Tylenchina</taxon>
        <taxon>Tylenchomorpha</taxon>
        <taxon>Sphaerularioidea</taxon>
        <taxon>Anguinidae</taxon>
        <taxon>Anguininae</taxon>
        <taxon>Ditylenchus</taxon>
    </lineage>
</organism>